<dbReference type="InterPro" id="IPR021783">
    <property type="entry name" value="DUF3348"/>
</dbReference>
<accession>A0A2S0MBB9</accession>
<organism evidence="1 2">
    <name type="scientific">Ottowia oryzae</name>
    <dbReference type="NCBI Taxonomy" id="2109914"/>
    <lineage>
        <taxon>Bacteria</taxon>
        <taxon>Pseudomonadati</taxon>
        <taxon>Pseudomonadota</taxon>
        <taxon>Betaproteobacteria</taxon>
        <taxon>Burkholderiales</taxon>
        <taxon>Comamonadaceae</taxon>
        <taxon>Ottowia</taxon>
    </lineage>
</organism>
<evidence type="ECO:0000313" key="2">
    <source>
        <dbReference type="Proteomes" id="UP000239709"/>
    </source>
</evidence>
<dbReference type="KEGG" id="otk:C6570_01690"/>
<dbReference type="EMBL" id="CP027666">
    <property type="protein sequence ID" value="AVO33107.1"/>
    <property type="molecule type" value="Genomic_DNA"/>
</dbReference>
<dbReference type="Pfam" id="PF11828">
    <property type="entry name" value="DUF3348"/>
    <property type="match status" value="1"/>
</dbReference>
<reference evidence="1 2" key="1">
    <citation type="submission" date="2018-03" db="EMBL/GenBank/DDBJ databases">
        <title>Genome sequencing of Ottowia sp.</title>
        <authorList>
            <person name="Kim S.-J."/>
            <person name="Heo J."/>
            <person name="Kwon S.-W."/>
        </authorList>
    </citation>
    <scope>NUCLEOTIDE SEQUENCE [LARGE SCALE GENOMIC DNA]</scope>
    <source>
        <strain evidence="1 2">KADR8-3</strain>
    </source>
</reference>
<protein>
    <submittedName>
        <fullName evidence="1">DUF3348 domain-containing protein</fullName>
    </submittedName>
</protein>
<sequence length="257" mass="27985">MGGMAGTGRTGFTDAALVRRLAPWIGPATDAPVGFLDQLSAWLRWTDAQPLFAALQEPIATPPCAPDEDPSPDSARADSQAVLSLLTRALTDDAPWREAPRAQRRSLTSGWIKPSAAAAPDAVAFDFPTYRRHYVAQQQQMEDRIAPLRERLRRVLALQSPELARLAALDAVAERLLGEPERRLLASLPTLLEKRFAKLRAEAEAAEHATSDAAPPWQPHFQHELDGLLQAELDLRWQPIAGLLAALPAPGPSDPLS</sequence>
<dbReference type="Proteomes" id="UP000239709">
    <property type="component" value="Chromosome"/>
</dbReference>
<evidence type="ECO:0000313" key="1">
    <source>
        <dbReference type="EMBL" id="AVO33107.1"/>
    </source>
</evidence>
<keyword evidence="2" id="KW-1185">Reference proteome</keyword>
<dbReference type="AlphaFoldDB" id="A0A2S0MBB9"/>
<gene>
    <name evidence="1" type="ORF">C6570_01690</name>
</gene>
<name>A0A2S0MBB9_9BURK</name>
<proteinExistence type="predicted"/>